<evidence type="ECO:0000313" key="1">
    <source>
        <dbReference type="EMBL" id="CDW45636.1"/>
    </source>
</evidence>
<dbReference type="AlphaFoldDB" id="A0A0K2V6S0"/>
<protein>
    <submittedName>
        <fullName evidence="1">Uncharacterized protein</fullName>
    </submittedName>
</protein>
<name>A0A0K2V6S0_LEPSM</name>
<dbReference type="EMBL" id="HACA01028275">
    <property type="protein sequence ID" value="CDW45636.1"/>
    <property type="molecule type" value="Transcribed_RNA"/>
</dbReference>
<organism evidence="1">
    <name type="scientific">Lepeophtheirus salmonis</name>
    <name type="common">Salmon louse</name>
    <name type="synonym">Caligus salmonis</name>
    <dbReference type="NCBI Taxonomy" id="72036"/>
    <lineage>
        <taxon>Eukaryota</taxon>
        <taxon>Metazoa</taxon>
        <taxon>Ecdysozoa</taxon>
        <taxon>Arthropoda</taxon>
        <taxon>Crustacea</taxon>
        <taxon>Multicrustacea</taxon>
        <taxon>Hexanauplia</taxon>
        <taxon>Copepoda</taxon>
        <taxon>Siphonostomatoida</taxon>
        <taxon>Caligidae</taxon>
        <taxon>Lepeophtheirus</taxon>
    </lineage>
</organism>
<proteinExistence type="predicted"/>
<sequence length="30" mass="3699">MNIHLQLHTTYITYLYICETSFSYLLQLYI</sequence>
<reference evidence="1" key="1">
    <citation type="submission" date="2014-05" db="EMBL/GenBank/DDBJ databases">
        <authorList>
            <person name="Chronopoulou M."/>
        </authorList>
    </citation>
    <scope>NUCLEOTIDE SEQUENCE</scope>
    <source>
        <tissue evidence="1">Whole organism</tissue>
    </source>
</reference>
<accession>A0A0K2V6S0</accession>